<dbReference type="PANTHER" id="PTHR12994:SF17">
    <property type="entry name" value="LD30995P"/>
    <property type="match status" value="1"/>
</dbReference>
<protein>
    <recommendedName>
        <fullName evidence="6">Dipeptidase</fullName>
        <ecNumber evidence="6">3.4.-.-</ecNumber>
    </recommendedName>
</protein>
<gene>
    <name evidence="8" type="ORF">FUT82_00965</name>
    <name evidence="9" type="ORF">FUT82_02020</name>
    <name evidence="7" type="ORF">TPHV1_50081</name>
</gene>
<dbReference type="AlphaFoldDB" id="A0A0B7H1H7"/>
<dbReference type="PANTHER" id="PTHR12994">
    <property type="entry name" value="SECERNIN"/>
    <property type="match status" value="1"/>
</dbReference>
<evidence type="ECO:0000313" key="11">
    <source>
        <dbReference type="Proteomes" id="UP000323594"/>
    </source>
</evidence>
<reference evidence="10" key="1">
    <citation type="submission" date="2015-01" db="EMBL/GenBank/DDBJ databases">
        <authorList>
            <person name="Manzoor Shahid"/>
            <person name="Zubair Saima"/>
        </authorList>
    </citation>
    <scope>NUCLEOTIDE SEQUENCE [LARGE SCALE GENOMIC DNA]</scope>
    <source>
        <strain evidence="10">V1</strain>
    </source>
</reference>
<dbReference type="GO" id="GO:0006508">
    <property type="term" value="P:proteolysis"/>
    <property type="evidence" value="ECO:0007669"/>
    <property type="project" value="UniProtKB-KW"/>
</dbReference>
<dbReference type="GO" id="GO:0070004">
    <property type="term" value="F:cysteine-type exopeptidase activity"/>
    <property type="evidence" value="ECO:0007669"/>
    <property type="project" value="InterPro"/>
</dbReference>
<dbReference type="Proteomes" id="UP000042527">
    <property type="component" value="Unassembled WGS sequence"/>
</dbReference>
<keyword evidence="5 6" id="KW-0224">Dipeptidase</keyword>
<evidence type="ECO:0000256" key="6">
    <source>
        <dbReference type="RuleBase" id="RU364089"/>
    </source>
</evidence>
<dbReference type="EC" id="3.4.-.-" evidence="6"/>
<dbReference type="Pfam" id="PF03577">
    <property type="entry name" value="Peptidase_C69"/>
    <property type="match status" value="1"/>
</dbReference>
<sequence>MNNKARNSAHAACTTVLVGKKASIDGTVMVARNEDFHEAISPKIFVLEKAVHESGRIYKSLNTGVKIPLPEKAYRYTSVPQAYPHDKENNGVYGEAGINEKNIAVSSTESIYGNSRVLAYDPLVKTGIAEDAINDIVLPYINSAREGVDFLGKLIAEYGSAEGNGIIFADVNEIWYMEIPCGHHWAAVRIPDDCYAVAPNQTSIEAVDFADTNNYAYSDGIQEFVETHHLNPDRAGFNFRHIFGTSSEQDRVYNTPRAWFAQKYLNPEIEQSPTSNDIPFIQKASRLISVEDVEYILSSHYNETEFDPLGNGNTEFEKTRFRGISLSRTAESHILQLRPNVPEGVAGIQWLALGTTAFVPYVPFFTNVLDTPLAYKRMTKRVSVDNAYWLFKLVAHFVELHYSTFKKENNAYLIEMQSYGRRRVKEITDAASKMPAKEMSEFLTEENKKNAEYVLSKTKDYLSDLIKDSFGYSKLSFTMDKNL</sequence>
<comment type="similarity">
    <text evidence="2 6">Belongs to the peptidase C69 family.</text>
</comment>
<dbReference type="Gene3D" id="3.60.60.10">
    <property type="entry name" value="Penicillin V Acylase, Chain A"/>
    <property type="match status" value="1"/>
</dbReference>
<dbReference type="NCBIfam" id="NF033678">
    <property type="entry name" value="C69_fam_dipept"/>
    <property type="match status" value="1"/>
</dbReference>
<dbReference type="MEROPS" id="C69.001"/>
<dbReference type="InterPro" id="IPR047804">
    <property type="entry name" value="C69_dipept_A-like"/>
</dbReference>
<organism evidence="7 10">
    <name type="scientific">Treponema phagedenis</name>
    <dbReference type="NCBI Taxonomy" id="162"/>
    <lineage>
        <taxon>Bacteria</taxon>
        <taxon>Pseudomonadati</taxon>
        <taxon>Spirochaetota</taxon>
        <taxon>Spirochaetia</taxon>
        <taxon>Spirochaetales</taxon>
        <taxon>Treponemataceae</taxon>
        <taxon>Treponema</taxon>
    </lineage>
</organism>
<evidence type="ECO:0000256" key="3">
    <source>
        <dbReference type="ARBA" id="ARBA00022670"/>
    </source>
</evidence>
<reference evidence="8 11" key="3">
    <citation type="submission" date="2019-08" db="EMBL/GenBank/DDBJ databases">
        <authorList>
            <person name="Kuhnert P."/>
        </authorList>
    </citation>
    <scope>NUCLEOTIDE SEQUENCE [LARGE SCALE GENOMIC DNA]</scope>
    <source>
        <strain evidence="8 11">B36.5</strain>
    </source>
</reference>
<evidence type="ECO:0000313" key="10">
    <source>
        <dbReference type="Proteomes" id="UP000042527"/>
    </source>
</evidence>
<evidence type="ECO:0000256" key="4">
    <source>
        <dbReference type="ARBA" id="ARBA00022801"/>
    </source>
</evidence>
<proteinExistence type="inferred from homology"/>
<keyword evidence="3 6" id="KW-0645">Protease</keyword>
<reference evidence="7" key="2">
    <citation type="submission" date="2015-01" db="EMBL/GenBank/DDBJ databases">
        <authorList>
            <person name="Xiang T."/>
            <person name="Song Y."/>
            <person name="Huang L."/>
            <person name="Wang B."/>
            <person name="Wu P."/>
        </authorList>
    </citation>
    <scope>NUCLEOTIDE SEQUENCE [LARGE SCALE GENOMIC DNA]</scope>
    <source>
        <strain evidence="7">V1</strain>
    </source>
</reference>
<keyword evidence="10" id="KW-1185">Reference proteome</keyword>
<keyword evidence="4 6" id="KW-0378">Hydrolase</keyword>
<dbReference type="EMBL" id="CP042817">
    <property type="protein sequence ID" value="QEJ96718.1"/>
    <property type="molecule type" value="Genomic_DNA"/>
</dbReference>
<evidence type="ECO:0000313" key="8">
    <source>
        <dbReference type="EMBL" id="QEJ96718.1"/>
    </source>
</evidence>
<name>A0A0B7H1H7_TREPH</name>
<evidence type="ECO:0000256" key="2">
    <source>
        <dbReference type="ARBA" id="ARBA00007225"/>
    </source>
</evidence>
<accession>A0A0B7H1H7</accession>
<dbReference type="RefSeq" id="WP_024751854.1">
    <property type="nucleotide sequence ID" value="NZ_CDNC01000045.1"/>
</dbReference>
<dbReference type="EMBL" id="CP042817">
    <property type="protein sequence ID" value="QEJ96878.1"/>
    <property type="molecule type" value="Genomic_DNA"/>
</dbReference>
<dbReference type="Proteomes" id="UP000323594">
    <property type="component" value="Chromosome"/>
</dbReference>
<dbReference type="GO" id="GO:0016805">
    <property type="term" value="F:dipeptidase activity"/>
    <property type="evidence" value="ECO:0007669"/>
    <property type="project" value="UniProtKB-KW"/>
</dbReference>
<dbReference type="OrthoDB" id="9764088at2"/>
<dbReference type="InterPro" id="IPR005322">
    <property type="entry name" value="Peptidase_C69"/>
</dbReference>
<evidence type="ECO:0000256" key="1">
    <source>
        <dbReference type="ARBA" id="ARBA00001670"/>
    </source>
</evidence>
<evidence type="ECO:0000256" key="5">
    <source>
        <dbReference type="ARBA" id="ARBA00022997"/>
    </source>
</evidence>
<comment type="catalytic activity">
    <reaction evidence="1">
        <text>an L-aminoacyl-L-amino acid + H2O = 2 an L-alpha-amino acid</text>
        <dbReference type="Rhea" id="RHEA:48940"/>
        <dbReference type="ChEBI" id="CHEBI:15377"/>
        <dbReference type="ChEBI" id="CHEBI:59869"/>
        <dbReference type="ChEBI" id="CHEBI:77460"/>
        <dbReference type="EC" id="3.4.13.19"/>
    </reaction>
</comment>
<evidence type="ECO:0000313" key="7">
    <source>
        <dbReference type="EMBL" id="CEM62821.1"/>
    </source>
</evidence>
<evidence type="ECO:0000313" key="9">
    <source>
        <dbReference type="EMBL" id="QEJ96878.1"/>
    </source>
</evidence>
<dbReference type="EMBL" id="CDNC01000045">
    <property type="protein sequence ID" value="CEM62821.1"/>
    <property type="molecule type" value="Genomic_DNA"/>
</dbReference>
<dbReference type="GeneID" id="57751889"/>